<keyword evidence="3" id="KW-1185">Reference proteome</keyword>
<reference evidence="3" key="1">
    <citation type="submission" date="2018-05" db="EMBL/GenBank/DDBJ databases">
        <authorList>
            <person name="Du Z."/>
            <person name="Wang X."/>
        </authorList>
    </citation>
    <scope>NUCLEOTIDE SEQUENCE [LARGE SCALE GENOMIC DNA]</scope>
    <source>
        <strain evidence="3">WDS4C29</strain>
    </source>
</reference>
<sequence>MTIYSQRAQTVAENRDVHGEPRLERPVIEEQFWGYEIGPSPVERGALAMSRGDQTPPSFAGPLTR</sequence>
<accession>A0A2V1P7H1</accession>
<organism evidence="2 3">
    <name type="scientific">Salibaculum griseiflavum</name>
    <dbReference type="NCBI Taxonomy" id="1914409"/>
    <lineage>
        <taxon>Bacteria</taxon>
        <taxon>Pseudomonadati</taxon>
        <taxon>Pseudomonadota</taxon>
        <taxon>Alphaproteobacteria</taxon>
        <taxon>Rhodobacterales</taxon>
        <taxon>Roseobacteraceae</taxon>
        <taxon>Salibaculum</taxon>
    </lineage>
</organism>
<proteinExistence type="predicted"/>
<feature type="region of interest" description="Disordered" evidence="1">
    <location>
        <begin position="44"/>
        <end position="65"/>
    </location>
</feature>
<protein>
    <submittedName>
        <fullName evidence="2">Uncharacterized protein</fullName>
    </submittedName>
</protein>
<evidence type="ECO:0000313" key="3">
    <source>
        <dbReference type="Proteomes" id="UP000245293"/>
    </source>
</evidence>
<dbReference type="AlphaFoldDB" id="A0A2V1P7H1"/>
<evidence type="ECO:0000313" key="2">
    <source>
        <dbReference type="EMBL" id="PWG18286.1"/>
    </source>
</evidence>
<comment type="caution">
    <text evidence="2">The sequence shown here is derived from an EMBL/GenBank/DDBJ whole genome shotgun (WGS) entry which is preliminary data.</text>
</comment>
<dbReference type="Proteomes" id="UP000245293">
    <property type="component" value="Unassembled WGS sequence"/>
</dbReference>
<name>A0A2V1P7H1_9RHOB</name>
<gene>
    <name evidence="2" type="ORF">DFK10_03290</name>
</gene>
<dbReference type="EMBL" id="QETF01000002">
    <property type="protein sequence ID" value="PWG18286.1"/>
    <property type="molecule type" value="Genomic_DNA"/>
</dbReference>
<evidence type="ECO:0000256" key="1">
    <source>
        <dbReference type="SAM" id="MobiDB-lite"/>
    </source>
</evidence>
<dbReference type="RefSeq" id="WP_109386526.1">
    <property type="nucleotide sequence ID" value="NZ_QETF01000002.1"/>
</dbReference>